<keyword evidence="3" id="KW-1185">Reference proteome</keyword>
<protein>
    <submittedName>
        <fullName evidence="2">Uncharacterized protein</fullName>
    </submittedName>
</protein>
<dbReference type="Proteomes" id="UP001054252">
    <property type="component" value="Unassembled WGS sequence"/>
</dbReference>
<gene>
    <name evidence="2" type="ORF">SLEP1_g38984</name>
</gene>
<keyword evidence="1" id="KW-0472">Membrane</keyword>
<accession>A0AAV5KZG3</accession>
<comment type="caution">
    <text evidence="2">The sequence shown here is derived from an EMBL/GenBank/DDBJ whole genome shotgun (WGS) entry which is preliminary data.</text>
</comment>
<organism evidence="2 3">
    <name type="scientific">Rubroshorea leprosula</name>
    <dbReference type="NCBI Taxonomy" id="152421"/>
    <lineage>
        <taxon>Eukaryota</taxon>
        <taxon>Viridiplantae</taxon>
        <taxon>Streptophyta</taxon>
        <taxon>Embryophyta</taxon>
        <taxon>Tracheophyta</taxon>
        <taxon>Spermatophyta</taxon>
        <taxon>Magnoliopsida</taxon>
        <taxon>eudicotyledons</taxon>
        <taxon>Gunneridae</taxon>
        <taxon>Pentapetalae</taxon>
        <taxon>rosids</taxon>
        <taxon>malvids</taxon>
        <taxon>Malvales</taxon>
        <taxon>Dipterocarpaceae</taxon>
        <taxon>Rubroshorea</taxon>
    </lineage>
</organism>
<dbReference type="AlphaFoldDB" id="A0AAV5KZG3"/>
<evidence type="ECO:0000313" key="3">
    <source>
        <dbReference type="Proteomes" id="UP001054252"/>
    </source>
</evidence>
<keyword evidence="1" id="KW-1133">Transmembrane helix</keyword>
<name>A0AAV5KZG3_9ROSI</name>
<feature type="transmembrane region" description="Helical" evidence="1">
    <location>
        <begin position="67"/>
        <end position="87"/>
    </location>
</feature>
<proteinExistence type="predicted"/>
<evidence type="ECO:0000256" key="1">
    <source>
        <dbReference type="SAM" id="Phobius"/>
    </source>
</evidence>
<evidence type="ECO:0000313" key="2">
    <source>
        <dbReference type="EMBL" id="GKV30129.1"/>
    </source>
</evidence>
<keyword evidence="1" id="KW-0812">Transmembrane</keyword>
<dbReference type="EMBL" id="BPVZ01000085">
    <property type="protein sequence ID" value="GKV30129.1"/>
    <property type="molecule type" value="Genomic_DNA"/>
</dbReference>
<sequence>MVAARSSLISQTSERLHACCPIAIRDFELNMMFTGILTSDICNKMGEFDGKVEKIHTRKSTQQDKSFVWLLGTIPAATATVLVLTSYDDRTFL</sequence>
<reference evidence="2 3" key="1">
    <citation type="journal article" date="2021" name="Commun. Biol.">
        <title>The genome of Shorea leprosula (Dipterocarpaceae) highlights the ecological relevance of drought in aseasonal tropical rainforests.</title>
        <authorList>
            <person name="Ng K.K.S."/>
            <person name="Kobayashi M.J."/>
            <person name="Fawcett J.A."/>
            <person name="Hatakeyama M."/>
            <person name="Paape T."/>
            <person name="Ng C.H."/>
            <person name="Ang C.C."/>
            <person name="Tnah L.H."/>
            <person name="Lee C.T."/>
            <person name="Nishiyama T."/>
            <person name="Sese J."/>
            <person name="O'Brien M.J."/>
            <person name="Copetti D."/>
            <person name="Mohd Noor M.I."/>
            <person name="Ong R.C."/>
            <person name="Putra M."/>
            <person name="Sireger I.Z."/>
            <person name="Indrioko S."/>
            <person name="Kosugi Y."/>
            <person name="Izuno A."/>
            <person name="Isagi Y."/>
            <person name="Lee S.L."/>
            <person name="Shimizu K.K."/>
        </authorList>
    </citation>
    <scope>NUCLEOTIDE SEQUENCE [LARGE SCALE GENOMIC DNA]</scope>
    <source>
        <strain evidence="2">214</strain>
    </source>
</reference>